<accession>A0A134AB47</accession>
<keyword evidence="1" id="KW-0812">Transmembrane</keyword>
<dbReference type="EMBL" id="LSDG01000046">
    <property type="protein sequence ID" value="KXB64895.1"/>
    <property type="molecule type" value="Genomic_DNA"/>
</dbReference>
<keyword evidence="1" id="KW-1133">Transmembrane helix</keyword>
<feature type="transmembrane region" description="Helical" evidence="1">
    <location>
        <begin position="21"/>
        <end position="43"/>
    </location>
</feature>
<reference evidence="3" key="1">
    <citation type="submission" date="2016-01" db="EMBL/GenBank/DDBJ databases">
        <authorList>
            <person name="Mitreva M."/>
            <person name="Pepin K.H."/>
            <person name="Mihindukulasuriya K.A."/>
            <person name="Fulton R."/>
            <person name="Fronick C."/>
            <person name="O'Laughlin M."/>
            <person name="Miner T."/>
            <person name="Herter B."/>
            <person name="Rosa B.A."/>
            <person name="Cordes M."/>
            <person name="Tomlinson C."/>
            <person name="Wollam A."/>
            <person name="Palsikar V.B."/>
            <person name="Mardis E.R."/>
            <person name="Wilson R.K."/>
        </authorList>
    </citation>
    <scope>NUCLEOTIDE SEQUENCE [LARGE SCALE GENOMIC DNA]</scope>
    <source>
        <strain evidence="3">DNF00729</strain>
    </source>
</reference>
<organism evidence="2 3">
    <name type="scientific">Aedoeadaptatus coxii</name>
    <dbReference type="NCBI Taxonomy" id="755172"/>
    <lineage>
        <taxon>Bacteria</taxon>
        <taxon>Bacillati</taxon>
        <taxon>Bacillota</taxon>
        <taxon>Tissierellia</taxon>
        <taxon>Tissierellales</taxon>
        <taxon>Peptoniphilaceae</taxon>
        <taxon>Aedoeadaptatus</taxon>
    </lineage>
</organism>
<protein>
    <submittedName>
        <fullName evidence="2">Uncharacterized protein</fullName>
    </submittedName>
</protein>
<dbReference type="AlphaFoldDB" id="A0A134AB47"/>
<sequence>MAKGNKTKGNNQRLHKQVKRIQFVALISFVLALVATFLMHMTVESLLSHTEGNSLAGGPYAPPLRQ</sequence>
<gene>
    <name evidence="2" type="ORF">HMPREF1863_01814</name>
</gene>
<name>A0A134AB47_9FIRM</name>
<evidence type="ECO:0000313" key="3">
    <source>
        <dbReference type="Proteomes" id="UP000070442"/>
    </source>
</evidence>
<evidence type="ECO:0000256" key="1">
    <source>
        <dbReference type="SAM" id="Phobius"/>
    </source>
</evidence>
<evidence type="ECO:0000313" key="2">
    <source>
        <dbReference type="EMBL" id="KXB64895.1"/>
    </source>
</evidence>
<dbReference type="Proteomes" id="UP000070442">
    <property type="component" value="Unassembled WGS sequence"/>
</dbReference>
<dbReference type="PATRIC" id="fig|755172.3.peg.1770"/>
<comment type="caution">
    <text evidence="2">The sequence shown here is derived from an EMBL/GenBank/DDBJ whole genome shotgun (WGS) entry which is preliminary data.</text>
</comment>
<keyword evidence="1" id="KW-0472">Membrane</keyword>
<proteinExistence type="predicted"/>
<keyword evidence="3" id="KW-1185">Reference proteome</keyword>
<dbReference type="STRING" id="755172.HMPREF1863_01814"/>